<evidence type="ECO:0000256" key="1">
    <source>
        <dbReference type="ARBA" id="ARBA00022514"/>
    </source>
</evidence>
<dbReference type="InterPro" id="IPR018048">
    <property type="entry name" value="Chemokine_CXC_CS"/>
</dbReference>
<keyword evidence="2" id="KW-0732">Signal</keyword>
<dbReference type="GO" id="GO:0005615">
    <property type="term" value="C:extracellular space"/>
    <property type="evidence" value="ECO:0007669"/>
    <property type="project" value="UniProtKB-UniRule"/>
</dbReference>
<dbReference type="PROSITE" id="PS00471">
    <property type="entry name" value="SMALL_CYTOKINES_CXC"/>
    <property type="match status" value="1"/>
</dbReference>
<feature type="region of interest" description="Disordered" evidence="3">
    <location>
        <begin position="94"/>
        <end position="127"/>
    </location>
</feature>
<keyword evidence="2" id="KW-0964">Secreted</keyword>
<keyword evidence="1 2" id="KW-0202">Cytokine</keyword>
<dbReference type="SUPFAM" id="SSF54117">
    <property type="entry name" value="Interleukin 8-like chemokines"/>
    <property type="match status" value="1"/>
</dbReference>
<comment type="subcellular location">
    <subcellularLocation>
        <location evidence="2">Secreted</location>
    </subcellularLocation>
</comment>
<dbReference type="GO" id="GO:0008009">
    <property type="term" value="F:chemokine activity"/>
    <property type="evidence" value="ECO:0007669"/>
    <property type="project" value="InterPro"/>
</dbReference>
<protein>
    <recommendedName>
        <fullName evidence="2">C-X-C motif chemokine</fullName>
    </recommendedName>
</protein>
<feature type="chain" id="PRO_5031594511" description="C-X-C motif chemokine" evidence="2">
    <location>
        <begin position="18"/>
        <end position="127"/>
    </location>
</feature>
<dbReference type="SMART" id="SM00199">
    <property type="entry name" value="SCY"/>
    <property type="match status" value="1"/>
</dbReference>
<evidence type="ECO:0000313" key="5">
    <source>
        <dbReference type="EMBL" id="QPK40940.1"/>
    </source>
</evidence>
<dbReference type="EMBL" id="MT038363">
    <property type="protein sequence ID" value="QPK40940.1"/>
    <property type="molecule type" value="mRNA"/>
</dbReference>
<keyword evidence="2" id="KW-0145">Chemotaxis</keyword>
<feature type="signal peptide" evidence="2">
    <location>
        <begin position="1"/>
        <end position="17"/>
    </location>
</feature>
<feature type="domain" description="Chemokine interleukin-8-like" evidence="4">
    <location>
        <begin position="26"/>
        <end position="87"/>
    </location>
</feature>
<dbReference type="InterPro" id="IPR039809">
    <property type="entry name" value="Chemokine_b/g/d"/>
</dbReference>
<dbReference type="Pfam" id="PF00048">
    <property type="entry name" value="IL8"/>
    <property type="match status" value="1"/>
</dbReference>
<dbReference type="PRINTS" id="PR00437">
    <property type="entry name" value="SMALLCYTKCXC"/>
</dbReference>
<dbReference type="InterPro" id="IPR036048">
    <property type="entry name" value="Interleukin_8-like_sf"/>
</dbReference>
<dbReference type="InterPro" id="IPR001811">
    <property type="entry name" value="Chemokine_IL8-like_dom"/>
</dbReference>
<dbReference type="GO" id="GO:0006955">
    <property type="term" value="P:immune response"/>
    <property type="evidence" value="ECO:0007669"/>
    <property type="project" value="InterPro"/>
</dbReference>
<evidence type="ECO:0000256" key="2">
    <source>
        <dbReference type="RuleBase" id="RU361149"/>
    </source>
</evidence>
<proteinExistence type="evidence at transcript level"/>
<evidence type="ECO:0000256" key="3">
    <source>
        <dbReference type="SAM" id="MobiDB-lite"/>
    </source>
</evidence>
<reference evidence="5" key="1">
    <citation type="submission" date="2020-02" db="EMBL/GenBank/DDBJ databases">
        <authorList>
            <person name="Liu W."/>
            <person name="Zhang Q."/>
            <person name="Song H."/>
            <person name="Xiang R."/>
            <person name="Sun Z."/>
            <person name="Liu Y."/>
        </authorList>
    </citation>
    <scope>NUCLEOTIDE SEQUENCE</scope>
</reference>
<accession>A0A7T0IGE8</accession>
<dbReference type="Gene3D" id="2.40.50.40">
    <property type="match status" value="1"/>
</dbReference>
<sequence>MCVFKLLLAVCIVGAISDLSVLGRQDGRCQCVNTSRARIPIKRMAKMDVFRKSHSCNHYEIIVTTRSGITVCLDPTATWVVELVSCTLPRNNRKPGRQQLKTCTRALKKKRQQRRAERLQRGNKRRT</sequence>
<comment type="similarity">
    <text evidence="2">Belongs to the intercrine alpha (chemokine CxC) family.</text>
</comment>
<evidence type="ECO:0000259" key="4">
    <source>
        <dbReference type="SMART" id="SM00199"/>
    </source>
</evidence>
<dbReference type="PANTHER" id="PTHR12015">
    <property type="entry name" value="SMALL INDUCIBLE CYTOKINE A"/>
    <property type="match status" value="1"/>
</dbReference>
<organism evidence="5">
    <name type="scientific">Eudontomyzon morii</name>
    <name type="common">Korean lamprey</name>
    <dbReference type="NCBI Taxonomy" id="682880"/>
    <lineage>
        <taxon>Eukaryota</taxon>
        <taxon>Metazoa</taxon>
        <taxon>Chordata</taxon>
        <taxon>Craniata</taxon>
        <taxon>Vertebrata</taxon>
        <taxon>Cyclostomata</taxon>
        <taxon>Hyperoartia</taxon>
        <taxon>Petromyzontiformes</taxon>
        <taxon>Petromyzontidae</taxon>
        <taxon>Eudontomyzon</taxon>
    </lineage>
</organism>
<dbReference type="AlphaFoldDB" id="A0A7T0IGE8"/>
<name>A0A7T0IGE8_9PETR</name>
<dbReference type="InterPro" id="IPR001089">
    <property type="entry name" value="Chemokine_CXC"/>
</dbReference>